<organism evidence="2 3">
    <name type="scientific">Oceanomicrobium pacificus</name>
    <dbReference type="NCBI Taxonomy" id="2692916"/>
    <lineage>
        <taxon>Bacteria</taxon>
        <taxon>Pseudomonadati</taxon>
        <taxon>Pseudomonadota</taxon>
        <taxon>Alphaproteobacteria</taxon>
        <taxon>Rhodobacterales</taxon>
        <taxon>Paracoccaceae</taxon>
        <taxon>Oceanomicrobium</taxon>
    </lineage>
</organism>
<dbReference type="Pfam" id="PF04976">
    <property type="entry name" value="DmsC"/>
    <property type="match status" value="1"/>
</dbReference>
<feature type="transmembrane region" description="Helical" evidence="1">
    <location>
        <begin position="34"/>
        <end position="59"/>
    </location>
</feature>
<feature type="transmembrane region" description="Helical" evidence="1">
    <location>
        <begin position="257"/>
        <end position="276"/>
    </location>
</feature>
<dbReference type="PANTHER" id="PTHR38095:SF1">
    <property type="entry name" value="ANAEROBIC DIMETHYL SULFOXIDE REDUCTASE CHAIN YNFH"/>
    <property type="match status" value="1"/>
</dbReference>
<feature type="transmembrane region" description="Helical" evidence="1">
    <location>
        <begin position="138"/>
        <end position="155"/>
    </location>
</feature>
<feature type="transmembrane region" description="Helical" evidence="1">
    <location>
        <begin position="7"/>
        <end position="28"/>
    </location>
</feature>
<gene>
    <name evidence="2" type="ORF">GSH16_13680</name>
</gene>
<keyword evidence="1" id="KW-1133">Transmembrane helix</keyword>
<proteinExistence type="predicted"/>
<dbReference type="GO" id="GO:0005886">
    <property type="term" value="C:plasma membrane"/>
    <property type="evidence" value="ECO:0007669"/>
    <property type="project" value="TreeGrafter"/>
</dbReference>
<dbReference type="EMBL" id="WUWG01000006">
    <property type="protein sequence ID" value="MXU66497.1"/>
    <property type="molecule type" value="Genomic_DNA"/>
</dbReference>
<evidence type="ECO:0000313" key="2">
    <source>
        <dbReference type="EMBL" id="MXU66497.1"/>
    </source>
</evidence>
<comment type="caution">
    <text evidence="2">The sequence shown here is derived from an EMBL/GenBank/DDBJ whole genome shotgun (WGS) entry which is preliminary data.</text>
</comment>
<feature type="transmembrane region" description="Helical" evidence="1">
    <location>
        <begin position="161"/>
        <end position="178"/>
    </location>
</feature>
<accession>A0A6B0TPI0</accession>
<dbReference type="Gene3D" id="1.20.1630.10">
    <property type="entry name" value="Formate dehydrogenase/DMSO reductase domain"/>
    <property type="match status" value="1"/>
</dbReference>
<dbReference type="RefSeq" id="WP_160856050.1">
    <property type="nucleotide sequence ID" value="NZ_WUWG01000006.1"/>
</dbReference>
<name>A0A6B0TPI0_9RHOB</name>
<feature type="transmembrane region" description="Helical" evidence="1">
    <location>
        <begin position="231"/>
        <end position="251"/>
    </location>
</feature>
<evidence type="ECO:0000256" key="1">
    <source>
        <dbReference type="SAM" id="Phobius"/>
    </source>
</evidence>
<dbReference type="GO" id="GO:0009389">
    <property type="term" value="F:dimethyl sulfoxide reductase activity"/>
    <property type="evidence" value="ECO:0007669"/>
    <property type="project" value="TreeGrafter"/>
</dbReference>
<keyword evidence="3" id="KW-1185">Reference proteome</keyword>
<dbReference type="InterPro" id="IPR007059">
    <property type="entry name" value="DmsC"/>
</dbReference>
<dbReference type="Proteomes" id="UP000436016">
    <property type="component" value="Unassembled WGS sequence"/>
</dbReference>
<keyword evidence="1" id="KW-0472">Membrane</keyword>
<protein>
    <submittedName>
        <fullName evidence="2">Dimethyl sulfoxide reductase anchor subunit</fullName>
    </submittedName>
</protein>
<sequence length="291" mass="31444">MHPAPSLIAFTTLSGLGFGLIFWLGLGLPDATGWVALTFATIAMGLATAGLLSSLFHLGNPQRFMKALTQWRSSWLSREGVLAVVTLTMFALYTLLWVWFDMRFRPLGLVCGGLALATVYCTAMIYAQMKGVPRWHSAFVPLLFLGYALGGGALLAGQVRMAGPLLLLLTGLQILAWWRGDGAFARAGTSLGTATGLGDRGVVRPLEPPQTGTNYLLDEMAYRVARRRSRALRLIAILGIGLVPGLGMLVLPTGHALALLFVLAHLLGTMAARWLFYAEAEHVVGLYYGRR</sequence>
<evidence type="ECO:0000313" key="3">
    <source>
        <dbReference type="Proteomes" id="UP000436016"/>
    </source>
</evidence>
<reference evidence="2 3" key="1">
    <citation type="submission" date="2019-12" db="EMBL/GenBank/DDBJ databases">
        <title>Strain KN286 was isolated from seawater, which was collected from Caroline Seamount in the tropical western Pacific.</title>
        <authorList>
            <person name="Wang Q."/>
        </authorList>
    </citation>
    <scope>NUCLEOTIDE SEQUENCE [LARGE SCALE GENOMIC DNA]</scope>
    <source>
        <strain evidence="2 3">KN286</strain>
    </source>
</reference>
<dbReference type="GO" id="GO:0009390">
    <property type="term" value="C:dimethyl sulfoxide reductase complex"/>
    <property type="evidence" value="ECO:0007669"/>
    <property type="project" value="TreeGrafter"/>
</dbReference>
<dbReference type="AlphaFoldDB" id="A0A6B0TPI0"/>
<dbReference type="PANTHER" id="PTHR38095">
    <property type="entry name" value="ANAEROBIC DIMETHYL SULFOXIDE REDUCTASE CHAIN YNFH"/>
    <property type="match status" value="1"/>
</dbReference>
<feature type="transmembrane region" description="Helical" evidence="1">
    <location>
        <begin position="106"/>
        <end position="126"/>
    </location>
</feature>
<keyword evidence="1" id="KW-0812">Transmembrane</keyword>
<feature type="transmembrane region" description="Helical" evidence="1">
    <location>
        <begin position="80"/>
        <end position="100"/>
    </location>
</feature>
<dbReference type="GO" id="GO:0019645">
    <property type="term" value="P:anaerobic electron transport chain"/>
    <property type="evidence" value="ECO:0007669"/>
    <property type="project" value="InterPro"/>
</dbReference>